<evidence type="ECO:0000313" key="1">
    <source>
        <dbReference type="EMBL" id="CAD7225780.1"/>
    </source>
</evidence>
<organism evidence="1">
    <name type="scientific">Cyprideis torosa</name>
    <dbReference type="NCBI Taxonomy" id="163714"/>
    <lineage>
        <taxon>Eukaryota</taxon>
        <taxon>Metazoa</taxon>
        <taxon>Ecdysozoa</taxon>
        <taxon>Arthropoda</taxon>
        <taxon>Crustacea</taxon>
        <taxon>Oligostraca</taxon>
        <taxon>Ostracoda</taxon>
        <taxon>Podocopa</taxon>
        <taxon>Podocopida</taxon>
        <taxon>Cytherocopina</taxon>
        <taxon>Cytheroidea</taxon>
        <taxon>Cytherideidae</taxon>
        <taxon>Cyprideis</taxon>
    </lineage>
</organism>
<sequence>MGEVTYDVGNLELKISDDKNDADKVLLSIFFCLSVLAACCCGCLRLLVRQHRMRMKSQEETHIYQLTGITGIPIVLSLPCRKTYREISSLDPPPYFEATFPPSRSKDAALEDPPPPYDEVVDVTTVPA</sequence>
<reference evidence="1" key="1">
    <citation type="submission" date="2020-11" db="EMBL/GenBank/DDBJ databases">
        <authorList>
            <person name="Tran Van P."/>
        </authorList>
    </citation>
    <scope>NUCLEOTIDE SEQUENCE</scope>
</reference>
<dbReference type="AlphaFoldDB" id="A0A7R8ZLC5"/>
<dbReference type="EMBL" id="OB660662">
    <property type="protein sequence ID" value="CAD7225780.1"/>
    <property type="molecule type" value="Genomic_DNA"/>
</dbReference>
<protein>
    <submittedName>
        <fullName evidence="1">Uncharacterized protein</fullName>
    </submittedName>
</protein>
<name>A0A7R8ZLC5_9CRUS</name>
<accession>A0A7R8ZLC5</accession>
<proteinExistence type="predicted"/>
<gene>
    <name evidence="1" type="ORF">CTOB1V02_LOCUS3712</name>
</gene>